<dbReference type="Pfam" id="PF02127">
    <property type="entry name" value="Peptidase_M18"/>
    <property type="match status" value="2"/>
</dbReference>
<sequence>MSCEAKTPLCDYCRESIWPAPNEYCHYIERSGTAIVAFVVGGRYKPGNGFAITAAHSDSVGFKVKPSNLCTAFYNQLELSTYAESHYYLWFDRDLSVAGQVAVKSVRSRSLHNKVLLFKKSYIFKTTLEGDNVSRRLVRVQQPILYIPSLAFSDGVSSNSFEYDEHTSFRPIIEMVPTDSRRKGDSVDKAVNLLSKYHPSFMKVVAEAARVTVDQIVDMDLYVYDVHSAQIGGMHDEFITGGRTDNITGTYTVFKALVKSLENENRLKLDENIRIFSDTERGANSTFLNHVLKRLSLCETTDAYELALSRSMLACVDQAHAMHPVFKDHYEKNHKPAMNGGPTISVGESFSTTASSHSVMKQIAAQVNVPLQIIVDRNDWSAGSTYARTMSAGLPVLAVDVGCVELAAHSVRSMECTNGIGQNIRLYAREQRNPEEDFVEFLNRAVTPYHAVDECKQLLLQEGFQELHESEPWDIEPNGKFFVTRNRTAIIAFAIGGMYRPGNGFNILVANTDSPCLRVKPISKLTSEGYNQVGLMTWARGLWHTWFDRDLAMAGEVVIKTGDGFSRRLININKPILYVPSLAIHLMRGVNPFHYNKETDFRAIFETVEAAGSGSDPRKGRPAMGGNNSDPTNILSQHHPNFLKLVAEAAQTSPDQIVDMDLYVYDAEEARIGGINKEFITGARLDNLVGTYTTIKGLIDSLADDCDLTGETNIRMVACFDSDNVGGTTEMGAKSAFFEHVLRRLSSHPEHPTAFELAVGRSMMLMVDQMNATHPNYLAASPQIAAEADVPLQVDFRSRSLDSERSESNERLLIFLQTLSVGDKQDGGSLAPGVAAKLGMLAGDVGCAQLAKKSVREMMGTKSIGEAIRLYSVGVVGLFHGNVRRNGDLFQKFLVRMRDVLESIQ</sequence>
<dbReference type="FunFam" id="2.30.250.10:FF:000001">
    <property type="entry name" value="Aspartyl aminopeptidase 1"/>
    <property type="match status" value="1"/>
</dbReference>
<dbReference type="GO" id="GO:0008237">
    <property type="term" value="F:metallopeptidase activity"/>
    <property type="evidence" value="ECO:0007669"/>
    <property type="project" value="UniProtKB-KW"/>
</dbReference>
<dbReference type="Gene3D" id="3.40.630.10">
    <property type="entry name" value="Zn peptidases"/>
    <property type="match status" value="2"/>
</dbReference>
<evidence type="ECO:0000256" key="11">
    <source>
        <dbReference type="ARBA" id="ARBA00022833"/>
    </source>
</evidence>
<evidence type="ECO:0000256" key="13">
    <source>
        <dbReference type="SAM" id="MobiDB-lite"/>
    </source>
</evidence>
<dbReference type="SUPFAM" id="SSF101821">
    <property type="entry name" value="Aminopeptidase/glucanase lid domain"/>
    <property type="match status" value="2"/>
</dbReference>
<keyword evidence="11" id="KW-0862">Zinc</keyword>
<evidence type="ECO:0000256" key="9">
    <source>
        <dbReference type="ARBA" id="ARBA00022723"/>
    </source>
</evidence>
<dbReference type="OrthoDB" id="9880441at2759"/>
<dbReference type="SUPFAM" id="SSF53187">
    <property type="entry name" value="Zn-dependent exopeptidases"/>
    <property type="match status" value="2"/>
</dbReference>
<protein>
    <recommendedName>
        <fullName evidence="6">Aspartyl aminopeptidase</fullName>
        <ecNumber evidence="5">3.4.11.21</ecNumber>
    </recommendedName>
</protein>
<proteinExistence type="inferred from homology"/>
<dbReference type="GO" id="GO:0008270">
    <property type="term" value="F:zinc ion binding"/>
    <property type="evidence" value="ECO:0007669"/>
    <property type="project" value="InterPro"/>
</dbReference>
<dbReference type="PRINTS" id="PR00932">
    <property type="entry name" value="AMINO1PTASE"/>
</dbReference>
<dbReference type="EC" id="3.4.11.21" evidence="5"/>
<keyword evidence="9" id="KW-0479">Metal-binding</keyword>
<dbReference type="EMBL" id="UZAH01027256">
    <property type="protein sequence ID" value="VDO90090.1"/>
    <property type="molecule type" value="Genomic_DNA"/>
</dbReference>
<name>A0A3P7YPM0_HELPZ</name>
<evidence type="ECO:0000256" key="10">
    <source>
        <dbReference type="ARBA" id="ARBA00022801"/>
    </source>
</evidence>
<accession>A0A3P7YPM0</accession>
<evidence type="ECO:0000256" key="4">
    <source>
        <dbReference type="ARBA" id="ARBA00011395"/>
    </source>
</evidence>
<dbReference type="PANTHER" id="PTHR28570:SF3">
    <property type="entry name" value="ASPARTYL AMINOPEPTIDASE"/>
    <property type="match status" value="1"/>
</dbReference>
<organism evidence="14">
    <name type="scientific">Heligmosomoides polygyrus</name>
    <name type="common">Parasitic roundworm</name>
    <dbReference type="NCBI Taxonomy" id="6339"/>
    <lineage>
        <taxon>Eukaryota</taxon>
        <taxon>Metazoa</taxon>
        <taxon>Ecdysozoa</taxon>
        <taxon>Nematoda</taxon>
        <taxon>Chromadorea</taxon>
        <taxon>Rhabditida</taxon>
        <taxon>Rhabditina</taxon>
        <taxon>Rhabditomorpha</taxon>
        <taxon>Strongyloidea</taxon>
        <taxon>Heligmosomidae</taxon>
        <taxon>Heligmosomoides</taxon>
    </lineage>
</organism>
<dbReference type="PANTHER" id="PTHR28570">
    <property type="entry name" value="ASPARTYL AMINOPEPTIDASE"/>
    <property type="match status" value="1"/>
</dbReference>
<keyword evidence="7" id="KW-0031">Aminopeptidase</keyword>
<comment type="similarity">
    <text evidence="3">Belongs to the peptidase M18 family.</text>
</comment>
<dbReference type="InterPro" id="IPR001948">
    <property type="entry name" value="Peptidase_M18"/>
</dbReference>
<dbReference type="GO" id="GO:0005737">
    <property type="term" value="C:cytoplasm"/>
    <property type="evidence" value="ECO:0007669"/>
    <property type="project" value="UniProtKB-ARBA"/>
</dbReference>
<comment type="cofactor">
    <cofactor evidence="2">
        <name>Zn(2+)</name>
        <dbReference type="ChEBI" id="CHEBI:29105"/>
    </cofactor>
</comment>
<evidence type="ECO:0000313" key="14">
    <source>
        <dbReference type="EMBL" id="VDO90090.1"/>
    </source>
</evidence>
<evidence type="ECO:0000256" key="3">
    <source>
        <dbReference type="ARBA" id="ARBA00008290"/>
    </source>
</evidence>
<evidence type="ECO:0000256" key="1">
    <source>
        <dbReference type="ARBA" id="ARBA00001335"/>
    </source>
</evidence>
<evidence type="ECO:0000256" key="7">
    <source>
        <dbReference type="ARBA" id="ARBA00022438"/>
    </source>
</evidence>
<evidence type="ECO:0000256" key="6">
    <source>
        <dbReference type="ARBA" id="ARBA00015118"/>
    </source>
</evidence>
<reference evidence="14" key="1">
    <citation type="submission" date="2018-11" db="EMBL/GenBank/DDBJ databases">
        <authorList>
            <consortium name="Pathogen Informatics"/>
        </authorList>
    </citation>
    <scope>NUCLEOTIDE SEQUENCE [LARGE SCALE GENOMIC DNA]</scope>
</reference>
<comment type="catalytic activity">
    <reaction evidence="1">
        <text>Release of an N-terminal aspartate or glutamate from a peptide, with a preference for aspartate.</text>
        <dbReference type="EC" id="3.4.11.21"/>
    </reaction>
</comment>
<keyword evidence="10" id="KW-0378">Hydrolase</keyword>
<dbReference type="GO" id="GO:0004177">
    <property type="term" value="F:aminopeptidase activity"/>
    <property type="evidence" value="ECO:0007669"/>
    <property type="project" value="UniProtKB-KW"/>
</dbReference>
<keyword evidence="12" id="KW-0482">Metalloprotease</keyword>
<dbReference type="InterPro" id="IPR023358">
    <property type="entry name" value="Peptidase_M18_dom2"/>
</dbReference>
<dbReference type="AlphaFoldDB" id="A0A3P7YPM0"/>
<gene>
    <name evidence="14" type="ORF">HPBE_LOCUS11860</name>
</gene>
<dbReference type="GO" id="GO:0006508">
    <property type="term" value="P:proteolysis"/>
    <property type="evidence" value="ECO:0007669"/>
    <property type="project" value="UniProtKB-KW"/>
</dbReference>
<evidence type="ECO:0000256" key="5">
    <source>
        <dbReference type="ARBA" id="ARBA00011965"/>
    </source>
</evidence>
<dbReference type="Gene3D" id="2.30.250.10">
    <property type="entry name" value="Aminopeptidase i, Domain 2"/>
    <property type="match status" value="2"/>
</dbReference>
<evidence type="ECO:0000256" key="12">
    <source>
        <dbReference type="ARBA" id="ARBA00023049"/>
    </source>
</evidence>
<evidence type="ECO:0000256" key="8">
    <source>
        <dbReference type="ARBA" id="ARBA00022670"/>
    </source>
</evidence>
<feature type="region of interest" description="Disordered" evidence="13">
    <location>
        <begin position="612"/>
        <end position="632"/>
    </location>
</feature>
<evidence type="ECO:0000256" key="2">
    <source>
        <dbReference type="ARBA" id="ARBA00001947"/>
    </source>
</evidence>
<keyword evidence="8" id="KW-0645">Protease</keyword>
<comment type="subunit">
    <text evidence="4">Tetrahedron-shaped homododecamer built from six homodimers.</text>
</comment>